<protein>
    <submittedName>
        <fullName evidence="7">Uncharacterized protein</fullName>
    </submittedName>
</protein>
<dbReference type="Proteomes" id="UP000799428">
    <property type="component" value="Unassembled WGS sequence"/>
</dbReference>
<reference evidence="7" key="1">
    <citation type="journal article" date="2020" name="Stud. Mycol.">
        <title>101 Dothideomycetes genomes: a test case for predicting lifestyles and emergence of pathogens.</title>
        <authorList>
            <person name="Haridas S."/>
            <person name="Albert R."/>
            <person name="Binder M."/>
            <person name="Bloem J."/>
            <person name="Labutti K."/>
            <person name="Salamov A."/>
            <person name="Andreopoulos B."/>
            <person name="Baker S."/>
            <person name="Barry K."/>
            <person name="Bills G."/>
            <person name="Bluhm B."/>
            <person name="Cannon C."/>
            <person name="Castanera R."/>
            <person name="Culley D."/>
            <person name="Daum C."/>
            <person name="Ezra D."/>
            <person name="Gonzalez J."/>
            <person name="Henrissat B."/>
            <person name="Kuo A."/>
            <person name="Liang C."/>
            <person name="Lipzen A."/>
            <person name="Lutzoni F."/>
            <person name="Magnuson J."/>
            <person name="Mondo S."/>
            <person name="Nolan M."/>
            <person name="Ohm R."/>
            <person name="Pangilinan J."/>
            <person name="Park H.-J."/>
            <person name="Ramirez L."/>
            <person name="Alfaro M."/>
            <person name="Sun H."/>
            <person name="Tritt A."/>
            <person name="Yoshinaga Y."/>
            <person name="Zwiers L.-H."/>
            <person name="Turgeon B."/>
            <person name="Goodwin S."/>
            <person name="Spatafora J."/>
            <person name="Crous P."/>
            <person name="Grigoriev I."/>
        </authorList>
    </citation>
    <scope>NUCLEOTIDE SEQUENCE</scope>
    <source>
        <strain evidence="7">CBS 279.74</strain>
    </source>
</reference>
<sequence length="348" mass="37741">MNHPIARAAEPEFASTGFYTFHNDNDKDNTLFSGLFRDAGGNVSMAKAEVTSSSENWQLYYQQGRYFIRNYDYHGEYQLGLTAESLRIPRLYKRSGALGQQWSLNRKGDGKYTFTNGLLGNDSALALRKGSLIPTMQTSLSDASWDLVSNPNAGAPSQQDAAMMTDVEDFEIEEVPSSSTAVVSFPLPSRTPASTISGSLTSATTTTPTQTTNNTESSAPSLPSTSSSLVPGAIPGIVVGVVLLGALIGLLGYFLGGARRKPKAGADEKNPYTAETAAMQSSNGHTTYYTHYGQIQQQSQIGYRPLTNQAANPRNGQPQEDAPRYEAESIQVQQQHPEKHLPSYTTYK</sequence>
<dbReference type="GO" id="GO:0016020">
    <property type="term" value="C:membrane"/>
    <property type="evidence" value="ECO:0007669"/>
    <property type="project" value="UniProtKB-SubCell"/>
</dbReference>
<evidence type="ECO:0000256" key="3">
    <source>
        <dbReference type="ARBA" id="ARBA00022989"/>
    </source>
</evidence>
<dbReference type="AlphaFoldDB" id="A0A6G1KB43"/>
<keyword evidence="4 6" id="KW-0472">Membrane</keyword>
<proteinExistence type="predicted"/>
<evidence type="ECO:0000256" key="4">
    <source>
        <dbReference type="ARBA" id="ARBA00023136"/>
    </source>
</evidence>
<evidence type="ECO:0000256" key="2">
    <source>
        <dbReference type="ARBA" id="ARBA00022692"/>
    </source>
</evidence>
<dbReference type="InterPro" id="IPR051694">
    <property type="entry name" value="Immunoregulatory_rcpt-like"/>
</dbReference>
<dbReference type="InterPro" id="IPR035992">
    <property type="entry name" value="Ricin_B-like_lectins"/>
</dbReference>
<evidence type="ECO:0000313" key="7">
    <source>
        <dbReference type="EMBL" id="KAF2709853.1"/>
    </source>
</evidence>
<name>A0A6G1KB43_9PLEO</name>
<comment type="subcellular location">
    <subcellularLocation>
        <location evidence="1">Membrane</location>
        <topology evidence="1">Single-pass membrane protein</topology>
    </subcellularLocation>
</comment>
<dbReference type="SUPFAM" id="SSF50370">
    <property type="entry name" value="Ricin B-like lectins"/>
    <property type="match status" value="1"/>
</dbReference>
<dbReference type="Gene3D" id="2.80.10.50">
    <property type="match status" value="1"/>
</dbReference>
<dbReference type="OrthoDB" id="5344815at2759"/>
<feature type="transmembrane region" description="Helical" evidence="6">
    <location>
        <begin position="233"/>
        <end position="255"/>
    </location>
</feature>
<keyword evidence="2 6" id="KW-0812">Transmembrane</keyword>
<evidence type="ECO:0000313" key="8">
    <source>
        <dbReference type="Proteomes" id="UP000799428"/>
    </source>
</evidence>
<evidence type="ECO:0000256" key="6">
    <source>
        <dbReference type="SAM" id="Phobius"/>
    </source>
</evidence>
<keyword evidence="8" id="KW-1185">Reference proteome</keyword>
<accession>A0A6G1KB43</accession>
<dbReference type="PANTHER" id="PTHR15549">
    <property type="entry name" value="PAIRED IMMUNOGLOBULIN-LIKE TYPE 2 RECEPTOR"/>
    <property type="match status" value="1"/>
</dbReference>
<gene>
    <name evidence="7" type="ORF">K504DRAFT_455512</name>
</gene>
<evidence type="ECO:0000256" key="5">
    <source>
        <dbReference type="SAM" id="MobiDB-lite"/>
    </source>
</evidence>
<dbReference type="GO" id="GO:0071944">
    <property type="term" value="C:cell periphery"/>
    <property type="evidence" value="ECO:0007669"/>
    <property type="project" value="UniProtKB-ARBA"/>
</dbReference>
<feature type="region of interest" description="Disordered" evidence="5">
    <location>
        <begin position="303"/>
        <end position="348"/>
    </location>
</feature>
<organism evidence="7 8">
    <name type="scientific">Pleomassaria siparia CBS 279.74</name>
    <dbReference type="NCBI Taxonomy" id="1314801"/>
    <lineage>
        <taxon>Eukaryota</taxon>
        <taxon>Fungi</taxon>
        <taxon>Dikarya</taxon>
        <taxon>Ascomycota</taxon>
        <taxon>Pezizomycotina</taxon>
        <taxon>Dothideomycetes</taxon>
        <taxon>Pleosporomycetidae</taxon>
        <taxon>Pleosporales</taxon>
        <taxon>Pleomassariaceae</taxon>
        <taxon>Pleomassaria</taxon>
    </lineage>
</organism>
<feature type="compositionally biased region" description="Polar residues" evidence="5">
    <location>
        <begin position="306"/>
        <end position="318"/>
    </location>
</feature>
<dbReference type="EMBL" id="MU005770">
    <property type="protein sequence ID" value="KAF2709853.1"/>
    <property type="molecule type" value="Genomic_DNA"/>
</dbReference>
<evidence type="ECO:0000256" key="1">
    <source>
        <dbReference type="ARBA" id="ARBA00004167"/>
    </source>
</evidence>
<feature type="region of interest" description="Disordered" evidence="5">
    <location>
        <begin position="194"/>
        <end position="227"/>
    </location>
</feature>
<keyword evidence="3 6" id="KW-1133">Transmembrane helix</keyword>